<reference evidence="2" key="1">
    <citation type="journal article" date="2012" name="Nat. Biotechnol.">
        <title>Reference genome sequence of the model plant Setaria.</title>
        <authorList>
            <person name="Bennetzen J.L."/>
            <person name="Schmutz J."/>
            <person name="Wang H."/>
            <person name="Percifield R."/>
            <person name="Hawkins J."/>
            <person name="Pontaroli A.C."/>
            <person name="Estep M."/>
            <person name="Feng L."/>
            <person name="Vaughn J.N."/>
            <person name="Grimwood J."/>
            <person name="Jenkins J."/>
            <person name="Barry K."/>
            <person name="Lindquist E."/>
            <person name="Hellsten U."/>
            <person name="Deshpande S."/>
            <person name="Wang X."/>
            <person name="Wu X."/>
            <person name="Mitros T."/>
            <person name="Triplett J."/>
            <person name="Yang X."/>
            <person name="Ye C.Y."/>
            <person name="Mauro-Herrera M."/>
            <person name="Wang L."/>
            <person name="Li P."/>
            <person name="Sharma M."/>
            <person name="Sharma R."/>
            <person name="Ronald P.C."/>
            <person name="Panaud O."/>
            <person name="Kellogg E.A."/>
            <person name="Brutnell T.P."/>
            <person name="Doust A.N."/>
            <person name="Tuskan G.A."/>
            <person name="Rokhsar D."/>
            <person name="Devos K.M."/>
        </authorList>
    </citation>
    <scope>NUCLEOTIDE SEQUENCE [LARGE SCALE GENOMIC DNA]</scope>
    <source>
        <strain evidence="2">cv. Yugu1</strain>
    </source>
</reference>
<accession>K4A481</accession>
<organism evidence="1 2">
    <name type="scientific">Setaria italica</name>
    <name type="common">Foxtail millet</name>
    <name type="synonym">Panicum italicum</name>
    <dbReference type="NCBI Taxonomy" id="4555"/>
    <lineage>
        <taxon>Eukaryota</taxon>
        <taxon>Viridiplantae</taxon>
        <taxon>Streptophyta</taxon>
        <taxon>Embryophyta</taxon>
        <taxon>Tracheophyta</taxon>
        <taxon>Spermatophyta</taxon>
        <taxon>Magnoliopsida</taxon>
        <taxon>Liliopsida</taxon>
        <taxon>Poales</taxon>
        <taxon>Poaceae</taxon>
        <taxon>PACMAD clade</taxon>
        <taxon>Panicoideae</taxon>
        <taxon>Panicodae</taxon>
        <taxon>Paniceae</taxon>
        <taxon>Cenchrinae</taxon>
        <taxon>Setaria</taxon>
    </lineage>
</organism>
<dbReference type="HOGENOM" id="CLU_3407003_0_0_1"/>
<proteinExistence type="predicted"/>
<keyword evidence="2" id="KW-1185">Reference proteome</keyword>
<dbReference type="EMBL" id="AGNK02001009">
    <property type="status" value="NOT_ANNOTATED_CDS"/>
    <property type="molecule type" value="Genomic_DNA"/>
</dbReference>
<dbReference type="AlphaFoldDB" id="K4A481"/>
<evidence type="ECO:0000313" key="1">
    <source>
        <dbReference type="EnsemblPlants" id="KQL24088"/>
    </source>
</evidence>
<dbReference type="InParanoid" id="K4A481"/>
<sequence length="30" mass="3498">MVKKCWQPSINVELFKGNDGVSRKMLVYVK</sequence>
<dbReference type="Proteomes" id="UP000004995">
    <property type="component" value="Unassembled WGS sequence"/>
</dbReference>
<dbReference type="Gramene" id="KQL24088">
    <property type="protein sequence ID" value="KQL24088"/>
    <property type="gene ID" value="SETIT_033685mg"/>
</dbReference>
<protein>
    <submittedName>
        <fullName evidence="1">Uncharacterized protein</fullName>
    </submittedName>
</protein>
<name>K4A481_SETIT</name>
<reference evidence="1" key="2">
    <citation type="submission" date="2018-08" db="UniProtKB">
        <authorList>
            <consortium name="EnsemblPlants"/>
        </authorList>
    </citation>
    <scope>IDENTIFICATION</scope>
    <source>
        <strain evidence="1">Yugu1</strain>
    </source>
</reference>
<evidence type="ECO:0000313" key="2">
    <source>
        <dbReference type="Proteomes" id="UP000004995"/>
    </source>
</evidence>
<dbReference type="EnsemblPlants" id="KQL24088">
    <property type="protein sequence ID" value="KQL24088"/>
    <property type="gene ID" value="SETIT_033685mg"/>
</dbReference>